<dbReference type="InterPro" id="IPR052583">
    <property type="entry name" value="ATP-helicase/E3_Ub-Ligase"/>
</dbReference>
<feature type="compositionally biased region" description="Basic and acidic residues" evidence="8">
    <location>
        <begin position="869"/>
        <end position="887"/>
    </location>
</feature>
<evidence type="ECO:0000313" key="11">
    <source>
        <dbReference type="EMBL" id="KAF9484752.1"/>
    </source>
</evidence>
<evidence type="ECO:0000256" key="6">
    <source>
        <dbReference type="ARBA" id="ARBA00022840"/>
    </source>
</evidence>
<dbReference type="InterPro" id="IPR013083">
    <property type="entry name" value="Znf_RING/FYVE/PHD"/>
</dbReference>
<dbReference type="PANTHER" id="PTHR45865:SF1">
    <property type="entry name" value="E3 UBIQUITIN-PROTEIN LIGASE SHPRH"/>
    <property type="match status" value="1"/>
</dbReference>
<feature type="region of interest" description="Disordered" evidence="8">
    <location>
        <begin position="508"/>
        <end position="547"/>
    </location>
</feature>
<dbReference type="PANTHER" id="PTHR45865">
    <property type="entry name" value="E3 UBIQUITIN-PROTEIN LIGASE SHPRH FAMILY MEMBER"/>
    <property type="match status" value="1"/>
</dbReference>
<dbReference type="InterPro" id="IPR001841">
    <property type="entry name" value="Znf_RING"/>
</dbReference>
<keyword evidence="3 7" id="KW-0863">Zinc-finger</keyword>
<dbReference type="SMART" id="SM00184">
    <property type="entry name" value="RING"/>
    <property type="match status" value="1"/>
</dbReference>
<organism evidence="11 12">
    <name type="scientific">Pholiota conissans</name>
    <dbReference type="NCBI Taxonomy" id="109636"/>
    <lineage>
        <taxon>Eukaryota</taxon>
        <taxon>Fungi</taxon>
        <taxon>Dikarya</taxon>
        <taxon>Basidiomycota</taxon>
        <taxon>Agaricomycotina</taxon>
        <taxon>Agaricomycetes</taxon>
        <taxon>Agaricomycetidae</taxon>
        <taxon>Agaricales</taxon>
        <taxon>Agaricineae</taxon>
        <taxon>Strophariaceae</taxon>
        <taxon>Pholiota</taxon>
    </lineage>
</organism>
<name>A0A9P5ZAQ5_9AGAR</name>
<dbReference type="GO" id="GO:0005634">
    <property type="term" value="C:nucleus"/>
    <property type="evidence" value="ECO:0007669"/>
    <property type="project" value="TreeGrafter"/>
</dbReference>
<dbReference type="EMBL" id="MU155140">
    <property type="protein sequence ID" value="KAF9484752.1"/>
    <property type="molecule type" value="Genomic_DNA"/>
</dbReference>
<dbReference type="PROSITE" id="PS51192">
    <property type="entry name" value="HELICASE_ATP_BIND_1"/>
    <property type="match status" value="1"/>
</dbReference>
<dbReference type="Gene3D" id="3.40.50.300">
    <property type="entry name" value="P-loop containing nucleotide triphosphate hydrolases"/>
    <property type="match status" value="2"/>
</dbReference>
<proteinExistence type="predicted"/>
<keyword evidence="1" id="KW-0479">Metal-binding</keyword>
<comment type="caution">
    <text evidence="11">The sequence shown here is derived from an EMBL/GenBank/DDBJ whole genome shotgun (WGS) entry which is preliminary data.</text>
</comment>
<keyword evidence="5" id="KW-0862">Zinc</keyword>
<dbReference type="Gene3D" id="3.40.50.10810">
    <property type="entry name" value="Tandem AAA-ATPase domain"/>
    <property type="match status" value="2"/>
</dbReference>
<dbReference type="InterPro" id="IPR027417">
    <property type="entry name" value="P-loop_NTPase"/>
</dbReference>
<feature type="domain" description="RING-type" evidence="9">
    <location>
        <begin position="1296"/>
        <end position="1336"/>
    </location>
</feature>
<evidence type="ECO:0000256" key="8">
    <source>
        <dbReference type="SAM" id="MobiDB-lite"/>
    </source>
</evidence>
<dbReference type="PROSITE" id="PS00518">
    <property type="entry name" value="ZF_RING_1"/>
    <property type="match status" value="1"/>
</dbReference>
<dbReference type="Pfam" id="PF26021">
    <property type="entry name" value="Ferritin_C144_05"/>
    <property type="match status" value="1"/>
</dbReference>
<feature type="region of interest" description="Disordered" evidence="8">
    <location>
        <begin position="864"/>
        <end position="926"/>
    </location>
</feature>
<dbReference type="GO" id="GO:0016787">
    <property type="term" value="F:hydrolase activity"/>
    <property type="evidence" value="ECO:0007669"/>
    <property type="project" value="UniProtKB-KW"/>
</dbReference>
<dbReference type="GO" id="GO:0061630">
    <property type="term" value="F:ubiquitin protein ligase activity"/>
    <property type="evidence" value="ECO:0007669"/>
    <property type="project" value="TreeGrafter"/>
</dbReference>
<gene>
    <name evidence="11" type="ORF">BDN70DRAFT_849017</name>
</gene>
<dbReference type="InterPro" id="IPR000330">
    <property type="entry name" value="SNF2_N"/>
</dbReference>
<dbReference type="Gene3D" id="3.30.40.10">
    <property type="entry name" value="Zinc/RING finger domain, C3HC4 (zinc finger)"/>
    <property type="match status" value="1"/>
</dbReference>
<evidence type="ECO:0000313" key="12">
    <source>
        <dbReference type="Proteomes" id="UP000807469"/>
    </source>
</evidence>
<dbReference type="GO" id="GO:0000209">
    <property type="term" value="P:protein polyubiquitination"/>
    <property type="evidence" value="ECO:0007669"/>
    <property type="project" value="TreeGrafter"/>
</dbReference>
<dbReference type="InterPro" id="IPR017907">
    <property type="entry name" value="Znf_RING_CS"/>
</dbReference>
<dbReference type="GO" id="GO:0005524">
    <property type="term" value="F:ATP binding"/>
    <property type="evidence" value="ECO:0007669"/>
    <property type="project" value="InterPro"/>
</dbReference>
<dbReference type="InterPro" id="IPR049730">
    <property type="entry name" value="SNF2/RAD54-like_C"/>
</dbReference>
<dbReference type="Pfam" id="PF13639">
    <property type="entry name" value="zf-RING_2"/>
    <property type="match status" value="1"/>
</dbReference>
<dbReference type="SUPFAM" id="SSF57850">
    <property type="entry name" value="RING/U-box"/>
    <property type="match status" value="1"/>
</dbReference>
<dbReference type="InterPro" id="IPR059033">
    <property type="entry name" value="C144_05_dom"/>
</dbReference>
<dbReference type="GO" id="GO:0006974">
    <property type="term" value="P:DNA damage response"/>
    <property type="evidence" value="ECO:0007669"/>
    <property type="project" value="TreeGrafter"/>
</dbReference>
<dbReference type="PROSITE" id="PS50089">
    <property type="entry name" value="ZF_RING_2"/>
    <property type="match status" value="1"/>
</dbReference>
<dbReference type="InterPro" id="IPR014001">
    <property type="entry name" value="Helicase_ATP-bd"/>
</dbReference>
<keyword evidence="2" id="KW-0547">Nucleotide-binding</keyword>
<evidence type="ECO:0000256" key="5">
    <source>
        <dbReference type="ARBA" id="ARBA00022833"/>
    </source>
</evidence>
<evidence type="ECO:0000256" key="4">
    <source>
        <dbReference type="ARBA" id="ARBA00022801"/>
    </source>
</evidence>
<dbReference type="InterPro" id="IPR038718">
    <property type="entry name" value="SNF2-like_sf"/>
</dbReference>
<evidence type="ECO:0000259" key="9">
    <source>
        <dbReference type="PROSITE" id="PS50089"/>
    </source>
</evidence>
<sequence>MRSTISNHVESIRTVATQIWPAAHRSFRPMLNVALLANLVSDALANVQDAITPGMKRKAEDSSDDLYNNKRARTAEVCGAVHAELEAVRKSSTYPRVEVQNNSSMSKPGLIHILRHRIEVEYTDTEMDAVVEDAGPALAKFWKREDDVLRAYLLALSESLTSTKEIELGEISLGEYEDRLVGSSVKDHTWLLLLPQLTIDAETNDLSASPSDLLRACLVLRNARQAYFKASLRLVMQPQEPTSSSFPTFSLHVDFDIAIDLEAVLNNVSPNRLKATLTAIEDSRRRLFRAAFLPEPIASDEVNDAITVSAFYSILRPAPALPSPSIGLAIQPEGLLPALLPFQRRSVAWLLEREGMTLTPEGAIVPLTPKEYTFWNKMEEGDHTLYLHRLSGDLDVEEPYIPTIYGGMLAEEPGLGKTVETIALILLNPAPPSWNPTLLREDSQGNATLNAVKSTIIVTPPALASQWKEELAVHAPTLKVLIYEGWNKVKLPLFSAEREDRRVNDLIKTDQNAKKRRERQLARERANQAYGGMNGASAATAGDDAPDLTRGPDGKFLPWCDYVHQYDVVITTYNVLRTEIHAARNGREGHNPYRIRSPLVTVEWKRVVMDEVQMGGGGTTAEMVSLIPRLSSLAVSGTPAKSQVADLIHVLKFLRIDQHIGNLRMCKRLLKPGFSEDFAAFLQHYGIRTTKSSVASELTIPEQTRYLVGIDMGKVERHVYDQALERMLFDLGLDARGVAANTGWQVDGIMLRSALRNLRGICTHPQVGQLQGKNDGYKPNALKTMDAVLQVMQDQNWKTLVDDWISKIELLIRQAQLEQKDDTINNNYHCALKTLQTAGTETDKYIEEVKAALAKHAEKTKEMIAATRLRSDRPNDADPKGKGKAVSDAEDDSDAESTKEDDEDDNEEKGIPNTLAGKEHKNKGRQLRDRLRKGYILRHRVHFLLGDVWHVLGNSSEEDSAYQNAERVRHEILRQAETQATNSINRLADTASTHNLIKSELLVNPPLIEKETIKSSFLVNEVNEMVENVLNQQAELLWQWRTHIMRLLTQPLDPAANHTEADGQEFQRTLDDQGEVEIYFQCYIALLSDRREALINERTLLAAHTLKEKHARQTKAAMKAASAAVDLPEIFETPEGLEIEPKHEVIHSDLTRLRKDLLVNLNQRAVKSILVDLNNIYISISEPKHPEKILIKEIIDKIRSFTSQQTSLHDRLEIDLNLLRKSFNQRIRYFWQLQEISDSVADVEFEEDTVAAAINVCVTGKAELDAKMNTTRARFRYLDNLLKNKDNDSLEDEKECVLCRCEFVRGYITDCGHVFCEVCMKAWLYKKANKTCPVCRIAIDPTSIQRFTINAPEVEPPAKLQVSGEPIPKSHRTITYNRIDPALFDDIQSVETYGDFGSKIQTLVRHLVHLKVADPGAKSIVFSAWADSLNIVEHALRENGVMSLRIGSGSRPANTIHKFRTDPDILVLLLHGETENAGLNVTCACRVFLLESVVHHSFEIQAIARIDRLGQTRPTEVYCYYAEETVERNILDLAARKGLSLYTKENSRGTVSVSPFSEETDATVEDPAKKSKNQKGDFIYRVNDMLAILFPHMFEEVEFLLPSTALALSSRGALNGDVEMMDVIQRIPGDRDTNARAGPSRLRLDDL</sequence>
<feature type="compositionally biased region" description="Basic and acidic residues" evidence="8">
    <location>
        <begin position="508"/>
        <end position="526"/>
    </location>
</feature>
<evidence type="ECO:0000256" key="1">
    <source>
        <dbReference type="ARBA" id="ARBA00022723"/>
    </source>
</evidence>
<reference evidence="11" key="1">
    <citation type="submission" date="2020-11" db="EMBL/GenBank/DDBJ databases">
        <authorList>
            <consortium name="DOE Joint Genome Institute"/>
            <person name="Ahrendt S."/>
            <person name="Riley R."/>
            <person name="Andreopoulos W."/>
            <person name="Labutti K."/>
            <person name="Pangilinan J."/>
            <person name="Ruiz-Duenas F.J."/>
            <person name="Barrasa J.M."/>
            <person name="Sanchez-Garcia M."/>
            <person name="Camarero S."/>
            <person name="Miyauchi S."/>
            <person name="Serrano A."/>
            <person name="Linde D."/>
            <person name="Babiker R."/>
            <person name="Drula E."/>
            <person name="Ayuso-Fernandez I."/>
            <person name="Pacheco R."/>
            <person name="Padilla G."/>
            <person name="Ferreira P."/>
            <person name="Barriuso J."/>
            <person name="Kellner H."/>
            <person name="Castanera R."/>
            <person name="Alfaro M."/>
            <person name="Ramirez L."/>
            <person name="Pisabarro A.G."/>
            <person name="Kuo A."/>
            <person name="Tritt A."/>
            <person name="Lipzen A."/>
            <person name="He G."/>
            <person name="Yan M."/>
            <person name="Ng V."/>
            <person name="Cullen D."/>
            <person name="Martin F."/>
            <person name="Rosso M.-N."/>
            <person name="Henrissat B."/>
            <person name="Hibbett D."/>
            <person name="Martinez A.T."/>
            <person name="Grigoriev I.V."/>
        </authorList>
    </citation>
    <scope>NUCLEOTIDE SEQUENCE</scope>
    <source>
        <strain evidence="11">CIRM-BRFM 674</strain>
    </source>
</reference>
<dbReference type="OrthoDB" id="5330228at2759"/>
<feature type="compositionally biased region" description="Acidic residues" evidence="8">
    <location>
        <begin position="888"/>
        <end position="907"/>
    </location>
</feature>
<protein>
    <submittedName>
        <fullName evidence="11">Uncharacterized protein</fullName>
    </submittedName>
</protein>
<feature type="domain" description="Helicase ATP-binding" evidence="10">
    <location>
        <begin position="398"/>
        <end position="657"/>
    </location>
</feature>
<keyword evidence="12" id="KW-1185">Reference proteome</keyword>
<evidence type="ECO:0000259" key="10">
    <source>
        <dbReference type="PROSITE" id="PS51192"/>
    </source>
</evidence>
<dbReference type="CDD" id="cd18793">
    <property type="entry name" value="SF2_C_SNF"/>
    <property type="match status" value="1"/>
</dbReference>
<evidence type="ECO:0000256" key="7">
    <source>
        <dbReference type="PROSITE-ProRule" id="PRU00175"/>
    </source>
</evidence>
<accession>A0A9P5ZAQ5</accession>
<evidence type="ECO:0000256" key="2">
    <source>
        <dbReference type="ARBA" id="ARBA00022741"/>
    </source>
</evidence>
<dbReference type="SMART" id="SM00487">
    <property type="entry name" value="DEXDc"/>
    <property type="match status" value="1"/>
</dbReference>
<dbReference type="GO" id="GO:0008270">
    <property type="term" value="F:zinc ion binding"/>
    <property type="evidence" value="ECO:0007669"/>
    <property type="project" value="UniProtKB-KW"/>
</dbReference>
<feature type="region of interest" description="Disordered" evidence="8">
    <location>
        <begin position="1550"/>
        <end position="1569"/>
    </location>
</feature>
<keyword evidence="6" id="KW-0067">ATP-binding</keyword>
<dbReference type="SUPFAM" id="SSF52540">
    <property type="entry name" value="P-loop containing nucleoside triphosphate hydrolases"/>
    <property type="match status" value="2"/>
</dbReference>
<keyword evidence="4" id="KW-0378">Hydrolase</keyword>
<dbReference type="Proteomes" id="UP000807469">
    <property type="component" value="Unassembled WGS sequence"/>
</dbReference>
<evidence type="ECO:0000256" key="3">
    <source>
        <dbReference type="ARBA" id="ARBA00022771"/>
    </source>
</evidence>
<dbReference type="Pfam" id="PF00176">
    <property type="entry name" value="SNF2-rel_dom"/>
    <property type="match status" value="1"/>
</dbReference>